<feature type="chain" id="PRO_5035226934" description="phospholipase C" evidence="8">
    <location>
        <begin position="31"/>
        <end position="650"/>
    </location>
</feature>
<keyword evidence="4" id="KW-0964">Secreted</keyword>
<feature type="domain" description="Bacterial phospholipase C C-terminal" evidence="9">
    <location>
        <begin position="568"/>
        <end position="646"/>
    </location>
</feature>
<comment type="caution">
    <text evidence="10">The sequence shown here is derived from an EMBL/GenBank/DDBJ whole genome shotgun (WGS) entry which is preliminary data.</text>
</comment>
<comment type="catalytic activity">
    <reaction evidence="7">
        <text>a 1,2-diacyl-sn-glycero-3-phosphocholine + H2O = phosphocholine + a 1,2-diacyl-sn-glycerol + H(+)</text>
        <dbReference type="Rhea" id="RHEA:10604"/>
        <dbReference type="ChEBI" id="CHEBI:15377"/>
        <dbReference type="ChEBI" id="CHEBI:15378"/>
        <dbReference type="ChEBI" id="CHEBI:17815"/>
        <dbReference type="ChEBI" id="CHEBI:57643"/>
        <dbReference type="ChEBI" id="CHEBI:295975"/>
        <dbReference type="EC" id="3.1.4.3"/>
    </reaction>
    <physiologicalReaction direction="left-to-right" evidence="7">
        <dbReference type="Rhea" id="RHEA:10605"/>
    </physiologicalReaction>
</comment>
<dbReference type="Gene3D" id="3.40.720.10">
    <property type="entry name" value="Alkaline Phosphatase, subunit A"/>
    <property type="match status" value="2"/>
</dbReference>
<evidence type="ECO:0000256" key="1">
    <source>
        <dbReference type="ARBA" id="ARBA00004191"/>
    </source>
</evidence>
<evidence type="ECO:0000256" key="7">
    <source>
        <dbReference type="ARBA" id="ARBA00048421"/>
    </source>
</evidence>
<evidence type="ECO:0000313" key="10">
    <source>
        <dbReference type="EMBL" id="MBG6141608.1"/>
    </source>
</evidence>
<name>A0A8J7GQS6_9ACTN</name>
<dbReference type="EC" id="3.1.4.3" evidence="3"/>
<evidence type="ECO:0000256" key="2">
    <source>
        <dbReference type="ARBA" id="ARBA00009717"/>
    </source>
</evidence>
<dbReference type="RefSeq" id="WP_197008000.1">
    <property type="nucleotide sequence ID" value="NZ_BONS01000013.1"/>
</dbReference>
<dbReference type="PANTHER" id="PTHR31956:SF1">
    <property type="entry name" value="NON-SPECIFIC PHOSPHOLIPASE C1"/>
    <property type="match status" value="1"/>
</dbReference>
<sequence>MQLSRRKLLGAGAAGAALSTLPLGMAEALAAPARTGKIGDVAHVVILMQENRSFDHYYGALRGVRGFSDPAALRLPDGGTVFEQPDYGRADGRHLRPFRIDTAKVNGQQLGDLDHSWSGTHQAWNNGMYNRWIPAKSELTMGYFGRQDIPYQYALADAFTICDAYFSSVQGPTNPNRLYHWSGMLDTRATGGGPIIDNSPSRSNPNCHWTTYPERLQAAGVSWKVYSNPTDDERTGNYDDNSLAWFQQYADAKPGNPLHDNAMVKRTLDDFAADVLADTLPTVSWLVAPYLYCEHPAATPNYGAHYVNTALQALFANPAVWEKTAFLLNYDENDGYFDHVVPPTPPPGTPDEFVGGRPIGLGPRVPMTVISPWSRGGWVNSEVFDHTSTLRFLEVLTGVREPNISAWRRQVCGDLTSCFDFAAPDTVIPLLPDTKKLVEVADASAKLPPAAIPAVGAQVAPEVEPGTRPARPLPYQANGNVTVDRGTGRVTLRLTNSGAQAAHFGVYADSILPFTPAQYTVTDSAEHVWDAAATDGVYDLSAYGPNGFLRSFTGTVVHPEQGDIAIPAVALRLGPAPEPRKRTVVLELSNAGLTNAVFTITSPGRSRTVYVSTYSPAEVEWPCDQGRYDVTVTSETGDGFRYRFAGFVEA</sequence>
<feature type="signal peptide" evidence="8">
    <location>
        <begin position="1"/>
        <end position="30"/>
    </location>
</feature>
<keyword evidence="6" id="KW-0843">Virulence</keyword>
<dbReference type="GO" id="GO:0016042">
    <property type="term" value="P:lipid catabolic process"/>
    <property type="evidence" value="ECO:0007669"/>
    <property type="project" value="InterPro"/>
</dbReference>
<feature type="domain" description="Bacterial phospholipase C C-terminal" evidence="9">
    <location>
        <begin position="469"/>
        <end position="554"/>
    </location>
</feature>
<dbReference type="InterPro" id="IPR008475">
    <property type="entry name" value="PLipase_C_C"/>
</dbReference>
<accession>A0A8J7GQS6</accession>
<organism evidence="10 11">
    <name type="scientific">Longispora fulva</name>
    <dbReference type="NCBI Taxonomy" id="619741"/>
    <lineage>
        <taxon>Bacteria</taxon>
        <taxon>Bacillati</taxon>
        <taxon>Actinomycetota</taxon>
        <taxon>Actinomycetes</taxon>
        <taxon>Micromonosporales</taxon>
        <taxon>Micromonosporaceae</taxon>
        <taxon>Longispora</taxon>
    </lineage>
</organism>
<evidence type="ECO:0000259" key="9">
    <source>
        <dbReference type="Pfam" id="PF05506"/>
    </source>
</evidence>
<reference evidence="10" key="1">
    <citation type="submission" date="2020-11" db="EMBL/GenBank/DDBJ databases">
        <title>Sequencing the genomes of 1000 actinobacteria strains.</title>
        <authorList>
            <person name="Klenk H.-P."/>
        </authorList>
    </citation>
    <scope>NUCLEOTIDE SEQUENCE</scope>
    <source>
        <strain evidence="10">DSM 45356</strain>
    </source>
</reference>
<dbReference type="AlphaFoldDB" id="A0A8J7GQS6"/>
<dbReference type="InterPro" id="IPR007312">
    <property type="entry name" value="Phosphoesterase"/>
</dbReference>
<dbReference type="PANTHER" id="PTHR31956">
    <property type="entry name" value="NON-SPECIFIC PHOSPHOLIPASE C4-RELATED"/>
    <property type="match status" value="1"/>
</dbReference>
<protein>
    <recommendedName>
        <fullName evidence="3">phospholipase C</fullName>
        <ecNumber evidence="3">3.1.4.3</ecNumber>
    </recommendedName>
</protein>
<evidence type="ECO:0000256" key="4">
    <source>
        <dbReference type="ARBA" id="ARBA00022512"/>
    </source>
</evidence>
<evidence type="ECO:0000256" key="8">
    <source>
        <dbReference type="SAM" id="SignalP"/>
    </source>
</evidence>
<proteinExistence type="inferred from homology"/>
<evidence type="ECO:0000256" key="6">
    <source>
        <dbReference type="ARBA" id="ARBA00023026"/>
    </source>
</evidence>
<dbReference type="InterPro" id="IPR017850">
    <property type="entry name" value="Alkaline_phosphatase_core_sf"/>
</dbReference>
<keyword evidence="11" id="KW-1185">Reference proteome</keyword>
<evidence type="ECO:0000256" key="5">
    <source>
        <dbReference type="ARBA" id="ARBA00022801"/>
    </source>
</evidence>
<dbReference type="InterPro" id="IPR006311">
    <property type="entry name" value="TAT_signal"/>
</dbReference>
<comment type="similarity">
    <text evidence="2">Belongs to the bacterial phospholipase C family.</text>
</comment>
<dbReference type="GO" id="GO:0034480">
    <property type="term" value="F:phosphatidylcholine phospholipase C activity"/>
    <property type="evidence" value="ECO:0007669"/>
    <property type="project" value="UniProtKB-EC"/>
</dbReference>
<comment type="subcellular location">
    <subcellularLocation>
        <location evidence="1">Secreted</location>
        <location evidence="1">Cell wall</location>
    </subcellularLocation>
</comment>
<evidence type="ECO:0000256" key="3">
    <source>
        <dbReference type="ARBA" id="ARBA00012018"/>
    </source>
</evidence>
<gene>
    <name evidence="10" type="ORF">IW245_007802</name>
</gene>
<keyword evidence="5 10" id="KW-0378">Hydrolase</keyword>
<dbReference type="Pfam" id="PF04185">
    <property type="entry name" value="Phosphoesterase"/>
    <property type="match status" value="1"/>
</dbReference>
<dbReference type="Pfam" id="PF05506">
    <property type="entry name" value="PLipase_C_C"/>
    <property type="match status" value="2"/>
</dbReference>
<dbReference type="InterPro" id="IPR017767">
    <property type="entry name" value="PC-PLC"/>
</dbReference>
<dbReference type="CDD" id="cd16014">
    <property type="entry name" value="PLC"/>
    <property type="match status" value="1"/>
</dbReference>
<dbReference type="PROSITE" id="PS51318">
    <property type="entry name" value="TAT"/>
    <property type="match status" value="1"/>
</dbReference>
<keyword evidence="8" id="KW-0732">Signal</keyword>
<evidence type="ECO:0000313" key="11">
    <source>
        <dbReference type="Proteomes" id="UP000622552"/>
    </source>
</evidence>
<dbReference type="NCBIfam" id="TIGR03396">
    <property type="entry name" value="PC_PLC"/>
    <property type="match status" value="1"/>
</dbReference>
<dbReference type="Proteomes" id="UP000622552">
    <property type="component" value="Unassembled WGS sequence"/>
</dbReference>
<keyword evidence="4" id="KW-0134">Cell wall</keyword>
<dbReference type="EMBL" id="JADOUF010000001">
    <property type="protein sequence ID" value="MBG6141608.1"/>
    <property type="molecule type" value="Genomic_DNA"/>
</dbReference>